<evidence type="ECO:0000313" key="2">
    <source>
        <dbReference type="EMBL" id="KFG45748.1"/>
    </source>
</evidence>
<proteinExistence type="predicted"/>
<evidence type="ECO:0000313" key="3">
    <source>
        <dbReference type="Proteomes" id="UP000028837"/>
    </source>
</evidence>
<protein>
    <submittedName>
        <fullName evidence="2">Uncharacterized protein</fullName>
    </submittedName>
</protein>
<organism evidence="2 3">
    <name type="scientific">Toxoplasma gondii GAB2-2007-GAL-DOM2</name>
    <dbReference type="NCBI Taxonomy" id="1130820"/>
    <lineage>
        <taxon>Eukaryota</taxon>
        <taxon>Sar</taxon>
        <taxon>Alveolata</taxon>
        <taxon>Apicomplexa</taxon>
        <taxon>Conoidasida</taxon>
        <taxon>Coccidia</taxon>
        <taxon>Eucoccidiorida</taxon>
        <taxon>Eimeriorina</taxon>
        <taxon>Sarcocystidae</taxon>
        <taxon>Toxoplasma</taxon>
    </lineage>
</organism>
<feature type="compositionally biased region" description="Basic and acidic residues" evidence="1">
    <location>
        <begin position="1"/>
        <end position="27"/>
    </location>
</feature>
<feature type="region of interest" description="Disordered" evidence="1">
    <location>
        <begin position="1"/>
        <end position="35"/>
    </location>
</feature>
<gene>
    <name evidence="2" type="ORF">TGDOM2_224100</name>
</gene>
<feature type="compositionally biased region" description="Basic residues" evidence="1">
    <location>
        <begin position="65"/>
        <end position="76"/>
    </location>
</feature>
<evidence type="ECO:0000256" key="1">
    <source>
        <dbReference type="SAM" id="MobiDB-lite"/>
    </source>
</evidence>
<sequence>MAFTRASERRLKGEKEFREGGIWERRTGAGGMRTGSGELLQIEQGNGGKQVNWKQTKMEKEGGFRRKSRRGSSRGRAHAEFSKKVTFFGEACTPTETGESFSDRLRQSTMRRFGLLPGSSREKSGRKKHWLAQRAKQREVCVERLSRLGIEKTQEKSGFFRPGEAAKQKAALTHLILLFLCGFFRFQEAVSSEAPLQGPRHANSRSALLSQLS</sequence>
<dbReference type="EMBL" id="AHZU02000335">
    <property type="protein sequence ID" value="KFG45748.1"/>
    <property type="molecule type" value="Genomic_DNA"/>
</dbReference>
<accession>A0A086KMY0</accession>
<dbReference type="Proteomes" id="UP000028837">
    <property type="component" value="Unassembled WGS sequence"/>
</dbReference>
<dbReference type="AlphaFoldDB" id="A0A086KMY0"/>
<comment type="caution">
    <text evidence="2">The sequence shown here is derived from an EMBL/GenBank/DDBJ whole genome shotgun (WGS) entry which is preliminary data.</text>
</comment>
<dbReference type="VEuPathDB" id="ToxoDB:TGDOM2_224100"/>
<feature type="region of interest" description="Disordered" evidence="1">
    <location>
        <begin position="57"/>
        <end position="78"/>
    </location>
</feature>
<name>A0A086KMY0_TOXGO</name>
<reference evidence="2 3" key="1">
    <citation type="submission" date="2014-02" db="EMBL/GenBank/DDBJ databases">
        <authorList>
            <person name="Sibley D."/>
            <person name="Venepally P."/>
            <person name="Karamycheva S."/>
            <person name="Hadjithomas M."/>
            <person name="Khan A."/>
            <person name="Brunk B."/>
            <person name="Roos D."/>
            <person name="Caler E."/>
            <person name="Lorenzi H."/>
        </authorList>
    </citation>
    <scope>NUCLEOTIDE SEQUENCE [LARGE SCALE GENOMIC DNA]</scope>
    <source>
        <strain evidence="2 3">GAB2-2007-GAL-DOM2</strain>
    </source>
</reference>